<sequence>MKNILILLTVLLLLPLTADGQDKPSFSAREMADVRVATPGLFAKSNHIYLHLDSLKDHEYAFPLPGGKVISAYGTRGGHSGTDIKTCAKDTIRAAFDGVVRMSKPYYAYGNIVVIRHANGLETLYSHNFKNLVKTGDVVKAGQPIGLTGRTGRATTEHVHFETRINGQHFNPNLIFDLKERTLRKECIKCTKNGSKIVVKTQIPDNRIAQNKK</sequence>
<feature type="chain" id="PRO_5043352371" evidence="1">
    <location>
        <begin position="21"/>
        <end position="213"/>
    </location>
</feature>
<reference evidence="3" key="1">
    <citation type="submission" date="2023-08" db="EMBL/GenBank/DDBJ databases">
        <title>Mucin Metabolism Genes Underlie the Key Renovations of Bacteroides xylanisolvens Genomes in Captive Great Apes.</title>
        <authorList>
            <person name="Nishida A.H."/>
        </authorList>
    </citation>
    <scope>NUCLEOTIDE SEQUENCE</scope>
    <source>
        <strain evidence="3">P13.H9</strain>
    </source>
</reference>
<dbReference type="FunFam" id="2.70.70.10:FF:000025">
    <property type="entry name" value="M23 family peptidase"/>
    <property type="match status" value="1"/>
</dbReference>
<dbReference type="SUPFAM" id="SSF51261">
    <property type="entry name" value="Duplicated hybrid motif"/>
    <property type="match status" value="1"/>
</dbReference>
<dbReference type="RefSeq" id="WP_225451097.1">
    <property type="nucleotide sequence ID" value="NZ_JAIWXB010000037.1"/>
</dbReference>
<dbReference type="PANTHER" id="PTHR21666">
    <property type="entry name" value="PEPTIDASE-RELATED"/>
    <property type="match status" value="1"/>
</dbReference>
<dbReference type="InterPro" id="IPR016047">
    <property type="entry name" value="M23ase_b-sheet_dom"/>
</dbReference>
<dbReference type="InterPro" id="IPR050570">
    <property type="entry name" value="Cell_wall_metabolism_enzyme"/>
</dbReference>
<keyword evidence="1" id="KW-0732">Signal</keyword>
<dbReference type="InterPro" id="IPR011055">
    <property type="entry name" value="Dup_hybrid_motif"/>
</dbReference>
<evidence type="ECO:0000313" key="4">
    <source>
        <dbReference type="Proteomes" id="UP001198461"/>
    </source>
</evidence>
<comment type="caution">
    <text evidence="3">The sequence shown here is derived from an EMBL/GenBank/DDBJ whole genome shotgun (WGS) entry which is preliminary data.</text>
</comment>
<name>A0AAW4SZH1_9BACE</name>
<organism evidence="3 4">
    <name type="scientific">Bacteroides xylanisolvens</name>
    <dbReference type="NCBI Taxonomy" id="371601"/>
    <lineage>
        <taxon>Bacteria</taxon>
        <taxon>Pseudomonadati</taxon>
        <taxon>Bacteroidota</taxon>
        <taxon>Bacteroidia</taxon>
        <taxon>Bacteroidales</taxon>
        <taxon>Bacteroidaceae</taxon>
        <taxon>Bacteroides</taxon>
    </lineage>
</organism>
<dbReference type="GO" id="GO:0004222">
    <property type="term" value="F:metalloendopeptidase activity"/>
    <property type="evidence" value="ECO:0007669"/>
    <property type="project" value="TreeGrafter"/>
</dbReference>
<accession>A0AAW4SZH1</accession>
<evidence type="ECO:0000313" key="3">
    <source>
        <dbReference type="EMBL" id="MCA4705982.1"/>
    </source>
</evidence>
<proteinExistence type="predicted"/>
<feature type="signal peptide" evidence="1">
    <location>
        <begin position="1"/>
        <end position="20"/>
    </location>
</feature>
<dbReference type="EMBL" id="JAIWYE010000037">
    <property type="protein sequence ID" value="MCA4705982.1"/>
    <property type="molecule type" value="Genomic_DNA"/>
</dbReference>
<dbReference type="Gene3D" id="2.70.70.10">
    <property type="entry name" value="Glucose Permease (Domain IIA)"/>
    <property type="match status" value="1"/>
</dbReference>
<dbReference type="Pfam" id="PF01551">
    <property type="entry name" value="Peptidase_M23"/>
    <property type="match status" value="1"/>
</dbReference>
<dbReference type="AlphaFoldDB" id="A0AAW4SZH1"/>
<dbReference type="CDD" id="cd12797">
    <property type="entry name" value="M23_peptidase"/>
    <property type="match status" value="1"/>
</dbReference>
<protein>
    <submittedName>
        <fullName evidence="3">M23 family metallopeptidase</fullName>
    </submittedName>
</protein>
<feature type="domain" description="M23ase beta-sheet core" evidence="2">
    <location>
        <begin position="78"/>
        <end position="172"/>
    </location>
</feature>
<dbReference type="Proteomes" id="UP001198461">
    <property type="component" value="Unassembled WGS sequence"/>
</dbReference>
<evidence type="ECO:0000256" key="1">
    <source>
        <dbReference type="SAM" id="SignalP"/>
    </source>
</evidence>
<evidence type="ECO:0000259" key="2">
    <source>
        <dbReference type="Pfam" id="PF01551"/>
    </source>
</evidence>
<dbReference type="PANTHER" id="PTHR21666:SF270">
    <property type="entry name" value="MUREIN HYDROLASE ACTIVATOR ENVC"/>
    <property type="match status" value="1"/>
</dbReference>
<gene>
    <name evidence="3" type="ORF">LD004_20460</name>
</gene>